<feature type="transmembrane region" description="Helical" evidence="1">
    <location>
        <begin position="6"/>
        <end position="23"/>
    </location>
</feature>
<proteinExistence type="predicted"/>
<keyword evidence="3" id="KW-1185">Reference proteome</keyword>
<sequence>MIFPIGEWLVLSIGLLAWAEWPVFHIHKSLRVLPLAWIFGWIIEHSFTFSHIWDWDFPRIVVLLAVTWIAWKRAKGRRFPGILMTGICLLAQDLFVLNEPGIFSYDRWLFAVVFLAVALFSTHDLWSMTLALSGGILVNLGLTIFLFDGVVRYYSLPNSFLWHFSGVGCIMIAAFRQIREYYQTKKSLSAGMIAVQDSMADDGGIYRKDD</sequence>
<keyword evidence="1" id="KW-1133">Transmembrane helix</keyword>
<organism evidence="2 3">
    <name type="scientific">Desulfitobacterium dichloroeliminans (strain LMG P-21439 / DCA1)</name>
    <dbReference type="NCBI Taxonomy" id="871963"/>
    <lineage>
        <taxon>Bacteria</taxon>
        <taxon>Bacillati</taxon>
        <taxon>Bacillota</taxon>
        <taxon>Clostridia</taxon>
        <taxon>Eubacteriales</taxon>
        <taxon>Desulfitobacteriaceae</taxon>
        <taxon>Desulfitobacterium</taxon>
    </lineage>
</organism>
<dbReference type="Proteomes" id="UP000010797">
    <property type="component" value="Chromosome"/>
</dbReference>
<dbReference type="EMBL" id="CP003344">
    <property type="protein sequence ID" value="AGA69763.1"/>
    <property type="molecule type" value="Genomic_DNA"/>
</dbReference>
<feature type="transmembrane region" description="Helical" evidence="1">
    <location>
        <begin position="55"/>
        <end position="71"/>
    </location>
</feature>
<name>L0F9Y5_DESDL</name>
<dbReference type="KEGG" id="ddl:Desdi_2338"/>
<gene>
    <name evidence="2" type="ordered locus">Desdi_2338</name>
</gene>
<reference evidence="3" key="1">
    <citation type="submission" date="2012-02" db="EMBL/GenBank/DDBJ databases">
        <title>Complete sequence of Desulfitobacterium dichloroeliminans LMG P-21439.</title>
        <authorList>
            <person name="Lucas S."/>
            <person name="Han J."/>
            <person name="Lapidus A."/>
            <person name="Cheng J.-F."/>
            <person name="Goodwin L."/>
            <person name="Pitluck S."/>
            <person name="Peters L."/>
            <person name="Ovchinnikova G."/>
            <person name="Teshima H."/>
            <person name="Detter J.C."/>
            <person name="Han C."/>
            <person name="Tapia R."/>
            <person name="Land M."/>
            <person name="Hauser L."/>
            <person name="Kyrpides N."/>
            <person name="Ivanova N."/>
            <person name="Pagani I."/>
            <person name="Kruse T."/>
            <person name="de Vos W.M."/>
            <person name="Boon N."/>
            <person name="Smidt H."/>
            <person name="Woyke T."/>
        </authorList>
    </citation>
    <scope>NUCLEOTIDE SEQUENCE [LARGE SCALE GENOMIC DNA]</scope>
    <source>
        <strain evidence="3">LMG P-21439 / DCA1</strain>
    </source>
</reference>
<dbReference type="STRING" id="871963.Desdi_2338"/>
<protein>
    <submittedName>
        <fullName evidence="2">Uncharacterized protein</fullName>
    </submittedName>
</protein>
<dbReference type="RefSeq" id="WP_015262736.1">
    <property type="nucleotide sequence ID" value="NC_019903.1"/>
</dbReference>
<dbReference type="OrthoDB" id="1795575at2"/>
<keyword evidence="1" id="KW-0812">Transmembrane</keyword>
<feature type="transmembrane region" description="Helical" evidence="1">
    <location>
        <begin position="78"/>
        <end position="96"/>
    </location>
</feature>
<accession>L0F9Y5</accession>
<keyword evidence="1" id="KW-0472">Membrane</keyword>
<evidence type="ECO:0000313" key="2">
    <source>
        <dbReference type="EMBL" id="AGA69763.1"/>
    </source>
</evidence>
<feature type="transmembrane region" description="Helical" evidence="1">
    <location>
        <begin position="133"/>
        <end position="154"/>
    </location>
</feature>
<evidence type="ECO:0000313" key="3">
    <source>
        <dbReference type="Proteomes" id="UP000010797"/>
    </source>
</evidence>
<dbReference type="AlphaFoldDB" id="L0F9Y5"/>
<dbReference type="HOGENOM" id="CLU_119434_0_0_9"/>
<dbReference type="eggNOG" id="ENOG50349MV">
    <property type="taxonomic scope" value="Bacteria"/>
</dbReference>
<feature type="transmembrane region" description="Helical" evidence="1">
    <location>
        <begin position="160"/>
        <end position="178"/>
    </location>
</feature>
<evidence type="ECO:0000256" key="1">
    <source>
        <dbReference type="SAM" id="Phobius"/>
    </source>
</evidence>